<evidence type="ECO:0000256" key="8">
    <source>
        <dbReference type="ARBA" id="ARBA00022927"/>
    </source>
</evidence>
<sequence>MRSDMGDKDGKTEKPTPKRIRDSRKRGEVAKSPDVVAAVALFVFAMLFVPLCEFSINHFSPYFVNYLEMLANPDQMIGSLGKIAFQAILMIFIMTGPFMLIAIVIGIVGNIVQVGLLFTATPIKPDFKKLNPLNGLKQMFSLRALQNLAKSLVKLIIVGYLCYKKYVETIPTLTSLSEVGTGKVLLFMLNICKDLATQIGILLVVVSVFDYAFQRYTHMKSLKMSKQEIKDEMKQMEGDPQVKAQRKAKHREMIRNAVAQVKDATVVLANPTHLAIAIKYDAEGAGVPQVLAKGADDVAMRIKEEAKKQNVPIIENKPLARALYPKVDAGDFIPVEFYEAIAEVIALVYKLEQEAKGKI</sequence>
<keyword evidence="5 12" id="KW-1003">Cell membrane</keyword>
<comment type="subcellular location">
    <subcellularLocation>
        <location evidence="1">Cell membrane</location>
        <topology evidence="1">Multi-pass membrane protein</topology>
    </subcellularLocation>
</comment>
<keyword evidence="10 12" id="KW-0472">Membrane</keyword>
<dbReference type="PRINTS" id="PR00950">
    <property type="entry name" value="TYPE3IMSPROT"/>
</dbReference>
<evidence type="ECO:0000256" key="9">
    <source>
        <dbReference type="ARBA" id="ARBA00022989"/>
    </source>
</evidence>
<keyword evidence="4 12" id="KW-0813">Transport</keyword>
<evidence type="ECO:0000313" key="14">
    <source>
        <dbReference type="EMBL" id="SFG30619.1"/>
    </source>
</evidence>
<evidence type="ECO:0000256" key="11">
    <source>
        <dbReference type="ARBA" id="ARBA00023225"/>
    </source>
</evidence>
<dbReference type="Proteomes" id="UP000182635">
    <property type="component" value="Unassembled WGS sequence"/>
</dbReference>
<keyword evidence="11 12" id="KW-1006">Bacterial flagellum protein export</keyword>
<dbReference type="AlphaFoldDB" id="A0A1I2QTN0"/>
<dbReference type="PANTHER" id="PTHR30531:SF12">
    <property type="entry name" value="FLAGELLAR BIOSYNTHETIC PROTEIN FLHB"/>
    <property type="match status" value="1"/>
</dbReference>
<dbReference type="GO" id="GO:0009306">
    <property type="term" value="P:protein secretion"/>
    <property type="evidence" value="ECO:0007669"/>
    <property type="project" value="InterPro"/>
</dbReference>
<dbReference type="InterPro" id="IPR029025">
    <property type="entry name" value="T3SS_substrate_exporter_C"/>
</dbReference>
<proteinExistence type="inferred from homology"/>
<dbReference type="EMBL" id="FOPI01000010">
    <property type="protein sequence ID" value="SFG30619.1"/>
    <property type="molecule type" value="Genomic_DNA"/>
</dbReference>
<dbReference type="InterPro" id="IPR006136">
    <property type="entry name" value="FlhB"/>
</dbReference>
<feature type="transmembrane region" description="Helical" evidence="12">
    <location>
        <begin position="35"/>
        <end position="56"/>
    </location>
</feature>
<keyword evidence="14" id="KW-0969">Cilium</keyword>
<evidence type="ECO:0000256" key="6">
    <source>
        <dbReference type="ARBA" id="ARBA00022692"/>
    </source>
</evidence>
<dbReference type="GO" id="GO:0044780">
    <property type="term" value="P:bacterial-type flagellum assembly"/>
    <property type="evidence" value="ECO:0007669"/>
    <property type="project" value="InterPro"/>
</dbReference>
<evidence type="ECO:0000256" key="5">
    <source>
        <dbReference type="ARBA" id="ARBA00022475"/>
    </source>
</evidence>
<evidence type="ECO:0000313" key="15">
    <source>
        <dbReference type="Proteomes" id="UP000182635"/>
    </source>
</evidence>
<dbReference type="GO" id="GO:0005886">
    <property type="term" value="C:plasma membrane"/>
    <property type="evidence" value="ECO:0007669"/>
    <property type="project" value="UniProtKB-SubCell"/>
</dbReference>
<evidence type="ECO:0000256" key="13">
    <source>
        <dbReference type="SAM" id="MobiDB-lite"/>
    </source>
</evidence>
<comment type="similarity">
    <text evidence="2 12">Belongs to the type III secretion exporter family.</text>
</comment>
<dbReference type="InterPro" id="IPR006135">
    <property type="entry name" value="T3SS_substrate_exporter"/>
</dbReference>
<evidence type="ECO:0000256" key="4">
    <source>
        <dbReference type="ARBA" id="ARBA00022448"/>
    </source>
</evidence>
<protein>
    <recommendedName>
        <fullName evidence="3 12">Flagellar biosynthetic protein FlhB</fullName>
    </recommendedName>
</protein>
<dbReference type="PANTHER" id="PTHR30531">
    <property type="entry name" value="FLAGELLAR BIOSYNTHETIC PROTEIN FLHB"/>
    <property type="match status" value="1"/>
</dbReference>
<reference evidence="15" key="1">
    <citation type="submission" date="2016-10" db="EMBL/GenBank/DDBJ databases">
        <authorList>
            <person name="Varghese N."/>
            <person name="Submissions S."/>
        </authorList>
    </citation>
    <scope>NUCLEOTIDE SEQUENCE [LARGE SCALE GENOMIC DNA]</scope>
    <source>
        <strain evidence="15">DSM 20403</strain>
    </source>
</reference>
<dbReference type="NCBIfam" id="TIGR00328">
    <property type="entry name" value="flhB"/>
    <property type="match status" value="1"/>
</dbReference>
<dbReference type="Pfam" id="PF01312">
    <property type="entry name" value="Bac_export_2"/>
    <property type="match status" value="1"/>
</dbReference>
<evidence type="ECO:0000256" key="2">
    <source>
        <dbReference type="ARBA" id="ARBA00010690"/>
    </source>
</evidence>
<feature type="transmembrane region" description="Helical" evidence="12">
    <location>
        <begin position="195"/>
        <end position="213"/>
    </location>
</feature>
<keyword evidence="9 12" id="KW-1133">Transmembrane helix</keyword>
<keyword evidence="14" id="KW-0966">Cell projection</keyword>
<evidence type="ECO:0000256" key="12">
    <source>
        <dbReference type="RuleBase" id="RU364091"/>
    </source>
</evidence>
<evidence type="ECO:0000256" key="1">
    <source>
        <dbReference type="ARBA" id="ARBA00004651"/>
    </source>
</evidence>
<keyword evidence="14" id="KW-0282">Flagellum</keyword>
<gene>
    <name evidence="12" type="primary">flhB</name>
    <name evidence="14" type="ORF">SAMN02910432_00778</name>
</gene>
<accession>A0A1I2QTN0</accession>
<name>A0A1I2QTN0_9LACO</name>
<keyword evidence="7 12" id="KW-1005">Bacterial flagellum biogenesis</keyword>
<feature type="region of interest" description="Disordered" evidence="13">
    <location>
        <begin position="1"/>
        <end position="26"/>
    </location>
</feature>
<evidence type="ECO:0000256" key="7">
    <source>
        <dbReference type="ARBA" id="ARBA00022795"/>
    </source>
</evidence>
<comment type="function">
    <text evidence="12">Required for formation of the rod structure in the basal body of the flagellar apparatus. Together with FliI and FliH, may constitute the export apparatus of flagellin.</text>
</comment>
<comment type="caution">
    <text evidence="12">Lacks conserved residue(s) required for the propagation of feature annotation.</text>
</comment>
<dbReference type="Gene3D" id="3.40.1690.10">
    <property type="entry name" value="secretion proteins EscU"/>
    <property type="match status" value="1"/>
</dbReference>
<evidence type="ECO:0000256" key="3">
    <source>
        <dbReference type="ARBA" id="ARBA00021622"/>
    </source>
</evidence>
<evidence type="ECO:0000256" key="10">
    <source>
        <dbReference type="ARBA" id="ARBA00023136"/>
    </source>
</evidence>
<dbReference type="SUPFAM" id="SSF160544">
    <property type="entry name" value="EscU C-terminal domain-like"/>
    <property type="match status" value="1"/>
</dbReference>
<dbReference type="Gene3D" id="6.10.250.2080">
    <property type="match status" value="1"/>
</dbReference>
<keyword evidence="6 12" id="KW-0812">Transmembrane</keyword>
<organism evidence="14 15">
    <name type="scientific">Ligilactobacillus ruminis DSM 20403 = NBRC 102161</name>
    <dbReference type="NCBI Taxonomy" id="1423798"/>
    <lineage>
        <taxon>Bacteria</taxon>
        <taxon>Bacillati</taxon>
        <taxon>Bacillota</taxon>
        <taxon>Bacilli</taxon>
        <taxon>Lactobacillales</taxon>
        <taxon>Lactobacillaceae</taxon>
        <taxon>Ligilactobacillus</taxon>
    </lineage>
</organism>
<keyword evidence="8 12" id="KW-0653">Protein transport</keyword>